<keyword evidence="3" id="KW-0677">Repeat</keyword>
<dbReference type="PROSITE" id="PS00101">
    <property type="entry name" value="HEXAPEP_TRANSFERASES"/>
    <property type="match status" value="1"/>
</dbReference>
<protein>
    <submittedName>
        <fullName evidence="5">2,3,4,5-tetrahydropyridine-2,6-dicarboxylate N-acetyltransferase</fullName>
        <ecNumber evidence="5">2.3.1.89</ecNumber>
    </submittedName>
</protein>
<sequence>MIHKRIKDPKWNLLTRFQLAWEVDQWQWEIGEYTYGKPLVLEPEMAMLKIGNYCSIAPDVTIALGNHRTDLVTTYPFNVLKEYWGNFPEHYEDHDTKGDVIIHDDVWIGKNSIILSGVEIGTGAVIGAHSVVSKSVAPYTIVAGNPARPIKKRFSEEICNRLLKISWWKWEKEKVEKFLPLLLSNDIEKFLTEAEKS</sequence>
<name>A0A7H1NSZ2_9PROT</name>
<dbReference type="EMBL" id="CP060244">
    <property type="protein sequence ID" value="QNT78902.1"/>
    <property type="molecule type" value="Genomic_DNA"/>
</dbReference>
<organism evidence="5 6">
    <name type="scientific">Entomobacter blattae</name>
    <dbReference type="NCBI Taxonomy" id="2762277"/>
    <lineage>
        <taxon>Bacteria</taxon>
        <taxon>Pseudomonadati</taxon>
        <taxon>Pseudomonadota</taxon>
        <taxon>Alphaproteobacteria</taxon>
        <taxon>Acetobacterales</taxon>
        <taxon>Acetobacteraceae</taxon>
        <taxon>Entomobacter</taxon>
    </lineage>
</organism>
<evidence type="ECO:0000256" key="1">
    <source>
        <dbReference type="ARBA" id="ARBA00007274"/>
    </source>
</evidence>
<keyword evidence="4 5" id="KW-0012">Acyltransferase</keyword>
<evidence type="ECO:0000256" key="4">
    <source>
        <dbReference type="ARBA" id="ARBA00023315"/>
    </source>
</evidence>
<dbReference type="RefSeq" id="WP_203413121.1">
    <property type="nucleotide sequence ID" value="NZ_CP060244.1"/>
</dbReference>
<accession>A0A7H1NSZ2</accession>
<keyword evidence="2 5" id="KW-0808">Transferase</keyword>
<dbReference type="Pfam" id="PF00132">
    <property type="entry name" value="Hexapep"/>
    <property type="match status" value="1"/>
</dbReference>
<dbReference type="Proteomes" id="UP000516349">
    <property type="component" value="Chromosome"/>
</dbReference>
<gene>
    <name evidence="5" type="primary">dapH</name>
    <name evidence="5" type="ORF">JGUZn3_16840</name>
</gene>
<dbReference type="InterPro" id="IPR011004">
    <property type="entry name" value="Trimer_LpxA-like_sf"/>
</dbReference>
<comment type="similarity">
    <text evidence="1">Belongs to the transferase hexapeptide repeat family.</text>
</comment>
<evidence type="ECO:0000256" key="3">
    <source>
        <dbReference type="ARBA" id="ARBA00022737"/>
    </source>
</evidence>
<dbReference type="PANTHER" id="PTHR43300:SF11">
    <property type="entry name" value="ACETYLTRANSFERASE RV3034C-RELATED"/>
    <property type="match status" value="1"/>
</dbReference>
<dbReference type="InterPro" id="IPR018357">
    <property type="entry name" value="Hexapep_transf_CS"/>
</dbReference>
<dbReference type="GO" id="GO:0047200">
    <property type="term" value="F:tetrahydrodipicolinate N-acetyltransferase activity"/>
    <property type="evidence" value="ECO:0007669"/>
    <property type="project" value="UniProtKB-EC"/>
</dbReference>
<dbReference type="EC" id="2.3.1.89" evidence="5"/>
<dbReference type="KEGG" id="ebla:JGUZn3_16840"/>
<dbReference type="CDD" id="cd03349">
    <property type="entry name" value="LbH_XAT"/>
    <property type="match status" value="1"/>
</dbReference>
<dbReference type="PANTHER" id="PTHR43300">
    <property type="entry name" value="ACETYLTRANSFERASE"/>
    <property type="match status" value="1"/>
</dbReference>
<dbReference type="InterPro" id="IPR001451">
    <property type="entry name" value="Hexapep"/>
</dbReference>
<proteinExistence type="inferred from homology"/>
<keyword evidence="6" id="KW-1185">Reference proteome</keyword>
<dbReference type="InterPro" id="IPR050179">
    <property type="entry name" value="Trans_hexapeptide_repeat"/>
</dbReference>
<dbReference type="Gene3D" id="2.160.10.10">
    <property type="entry name" value="Hexapeptide repeat proteins"/>
    <property type="match status" value="1"/>
</dbReference>
<dbReference type="SUPFAM" id="SSF51161">
    <property type="entry name" value="Trimeric LpxA-like enzymes"/>
    <property type="match status" value="1"/>
</dbReference>
<dbReference type="AlphaFoldDB" id="A0A7H1NSZ2"/>
<evidence type="ECO:0000313" key="5">
    <source>
        <dbReference type="EMBL" id="QNT78902.1"/>
    </source>
</evidence>
<reference evidence="5 6" key="1">
    <citation type="submission" date="2020-08" db="EMBL/GenBank/DDBJ databases">
        <title>Complete genome sequence of Entomobacter blattae G55GP.</title>
        <authorList>
            <person name="Poehlein A."/>
            <person name="Guzman J."/>
            <person name="Daniel R."/>
            <person name="Vilcinskas A."/>
        </authorList>
    </citation>
    <scope>NUCLEOTIDE SEQUENCE [LARGE SCALE GENOMIC DNA]</scope>
    <source>
        <strain evidence="5 6">G55GP</strain>
    </source>
</reference>
<evidence type="ECO:0000313" key="6">
    <source>
        <dbReference type="Proteomes" id="UP000516349"/>
    </source>
</evidence>
<evidence type="ECO:0000256" key="2">
    <source>
        <dbReference type="ARBA" id="ARBA00022679"/>
    </source>
</evidence>